<dbReference type="PROSITE" id="PS00941">
    <property type="entry name" value="CARBOXYLESTERASE_B_2"/>
    <property type="match status" value="1"/>
</dbReference>
<evidence type="ECO:0000313" key="6">
    <source>
        <dbReference type="Proteomes" id="UP000239735"/>
    </source>
</evidence>
<evidence type="ECO:0000256" key="3">
    <source>
        <dbReference type="RuleBase" id="RU361235"/>
    </source>
</evidence>
<gene>
    <name evidence="5" type="ORF">SBA5_160052</name>
</gene>
<dbReference type="Proteomes" id="UP000239735">
    <property type="component" value="Unassembled WGS sequence"/>
</dbReference>
<dbReference type="Gene3D" id="3.40.50.1820">
    <property type="entry name" value="alpha/beta hydrolase"/>
    <property type="match status" value="1"/>
</dbReference>
<dbReference type="EMBL" id="OKRB01000068">
    <property type="protein sequence ID" value="SPE18568.1"/>
    <property type="molecule type" value="Genomic_DNA"/>
</dbReference>
<protein>
    <recommendedName>
        <fullName evidence="3">Carboxylic ester hydrolase</fullName>
        <ecNumber evidence="3">3.1.1.-</ecNumber>
    </recommendedName>
</protein>
<dbReference type="PROSITE" id="PS00122">
    <property type="entry name" value="CARBOXYLESTERASE_B_1"/>
    <property type="match status" value="1"/>
</dbReference>
<accession>A0A2N9L5H6</accession>
<dbReference type="SUPFAM" id="SSF53474">
    <property type="entry name" value="alpha/beta-Hydrolases"/>
    <property type="match status" value="1"/>
</dbReference>
<dbReference type="InterPro" id="IPR002018">
    <property type="entry name" value="CarbesteraseB"/>
</dbReference>
<keyword evidence="2 3" id="KW-0378">Hydrolase</keyword>
<evidence type="ECO:0000256" key="1">
    <source>
        <dbReference type="ARBA" id="ARBA00005964"/>
    </source>
</evidence>
<evidence type="ECO:0000259" key="4">
    <source>
        <dbReference type="Pfam" id="PF00135"/>
    </source>
</evidence>
<comment type="similarity">
    <text evidence="1 3">Belongs to the type-B carboxylesterase/lipase family.</text>
</comment>
<dbReference type="GO" id="GO:0016787">
    <property type="term" value="F:hydrolase activity"/>
    <property type="evidence" value="ECO:0007669"/>
    <property type="project" value="UniProtKB-KW"/>
</dbReference>
<dbReference type="AlphaFoldDB" id="A0A2N9L5H6"/>
<dbReference type="InterPro" id="IPR050309">
    <property type="entry name" value="Type-B_Carboxylest/Lipase"/>
</dbReference>
<dbReference type="Pfam" id="PF00135">
    <property type="entry name" value="COesterase"/>
    <property type="match status" value="1"/>
</dbReference>
<feature type="domain" description="Carboxylesterase type B" evidence="4">
    <location>
        <begin position="80"/>
        <end position="553"/>
    </location>
</feature>
<dbReference type="InterPro" id="IPR019819">
    <property type="entry name" value="Carboxylesterase_B_CS"/>
</dbReference>
<sequence>MANAIPESLYPEAATVKLTRPSGSGDLAQDLEGSQQLRNCRNPAFIVNPHRHHTPTLLLLATVCVLACTIQVHAADDTYIVRTTAGLAHGAVRPGGGAEFLGIPYAEPPVGKLRWRAPVPKKPWKGIRDATSFGWSCPQPLLGGAWNRHDAENNREDCLYINVFTPAWPAAKPLPVIFWIHGGANIGGSGFGSFYTEGTLPEHGVVLVTFNYRLGVLGFFAHSELTRESPHHASGNYGLMDQILALQWVHSNIARFGGDPNNITVAGQSAGSMDIGMLMTSPLAAGLFQMAIAESGAAFSPPVVPLADEERFSEEAAADLHAPAGRHAIAFLRKIPAADLLAKLGDRAFEWPGGFTPDVDGWVLPTSPQQVFAGGKEAAIPLLIGATSREFGDSEPLDALRESIQSAAGDLAPQALALYGLAGDQPPASDPLYGSASVQWNADKMFHCPIATQALWHSEAHQPTYEYEFDRPIPGQEAQGALHSAELPYVFGNFPKSGNLAGNFAQIDTRLADLIETYWTNFAIAGDPNYRSGDSPNLPAWPRLDDSQRYLIFTPDGGIALSNGPLRAPQCDLYRKMLTQSIKQEQ</sequence>
<name>A0A2N9L5H6_9BACT</name>
<dbReference type="InterPro" id="IPR029058">
    <property type="entry name" value="AB_hydrolase_fold"/>
</dbReference>
<evidence type="ECO:0000256" key="2">
    <source>
        <dbReference type="ARBA" id="ARBA00022801"/>
    </source>
</evidence>
<dbReference type="PANTHER" id="PTHR11559">
    <property type="entry name" value="CARBOXYLESTERASE"/>
    <property type="match status" value="1"/>
</dbReference>
<proteinExistence type="inferred from homology"/>
<dbReference type="EC" id="3.1.1.-" evidence="3"/>
<organism evidence="5 6">
    <name type="scientific">Candidatus Sulfuritelmatomonas gaucii</name>
    <dbReference type="NCBI Taxonomy" id="2043161"/>
    <lineage>
        <taxon>Bacteria</taxon>
        <taxon>Pseudomonadati</taxon>
        <taxon>Acidobacteriota</taxon>
        <taxon>Terriglobia</taxon>
        <taxon>Terriglobales</taxon>
        <taxon>Acidobacteriaceae</taxon>
        <taxon>Candidatus Sulfuritelmatomonas</taxon>
    </lineage>
</organism>
<dbReference type="InterPro" id="IPR019826">
    <property type="entry name" value="Carboxylesterase_B_AS"/>
</dbReference>
<evidence type="ECO:0000313" key="5">
    <source>
        <dbReference type="EMBL" id="SPE18568.1"/>
    </source>
</evidence>
<reference evidence="6" key="1">
    <citation type="submission" date="2018-02" db="EMBL/GenBank/DDBJ databases">
        <authorList>
            <person name="Hausmann B."/>
        </authorList>
    </citation>
    <scope>NUCLEOTIDE SEQUENCE [LARGE SCALE GENOMIC DNA]</scope>
    <source>
        <strain evidence="6">Peat soil MAG SbA5</strain>
    </source>
</reference>